<dbReference type="RefSeq" id="WP_006677767.1">
    <property type="nucleotide sequence ID" value="NZ_AHKH01000044.1"/>
</dbReference>
<organism evidence="3 4">
    <name type="scientific">Paenibacillus dendritiformis C454</name>
    <dbReference type="NCBI Taxonomy" id="1131935"/>
    <lineage>
        <taxon>Bacteria</taxon>
        <taxon>Bacillati</taxon>
        <taxon>Bacillota</taxon>
        <taxon>Bacilli</taxon>
        <taxon>Bacillales</taxon>
        <taxon>Paenibacillaceae</taxon>
        <taxon>Paenibacillus</taxon>
    </lineage>
</organism>
<dbReference type="PANTHER" id="PTHR36842:SF1">
    <property type="entry name" value="PROTEIN TOLB"/>
    <property type="match status" value="1"/>
</dbReference>
<evidence type="ECO:0000313" key="3">
    <source>
        <dbReference type="EMBL" id="EHQ61225.1"/>
    </source>
</evidence>
<dbReference type="OrthoDB" id="9774911at2"/>
<protein>
    <recommendedName>
        <fullName evidence="5">Translocation protein TolB</fullName>
    </recommendedName>
</protein>
<dbReference type="AlphaFoldDB" id="H3SIA5"/>
<dbReference type="PROSITE" id="PS51257">
    <property type="entry name" value="PROKAR_LIPOPROTEIN"/>
    <property type="match status" value="1"/>
</dbReference>
<evidence type="ECO:0000256" key="2">
    <source>
        <dbReference type="SAM" id="SignalP"/>
    </source>
</evidence>
<accession>H3SIA5</accession>
<dbReference type="InterPro" id="IPR011659">
    <property type="entry name" value="WD40"/>
</dbReference>
<keyword evidence="4" id="KW-1185">Reference proteome</keyword>
<dbReference type="InterPro" id="IPR011042">
    <property type="entry name" value="6-blade_b-propeller_TolB-like"/>
</dbReference>
<comment type="caution">
    <text evidence="3">The sequence shown here is derived from an EMBL/GenBank/DDBJ whole genome shotgun (WGS) entry which is preliminary data.</text>
</comment>
<dbReference type="STRING" id="1131935.PDENDC454_16368"/>
<dbReference type="EMBL" id="AHKH01000044">
    <property type="protein sequence ID" value="EHQ61225.1"/>
    <property type="molecule type" value="Genomic_DNA"/>
</dbReference>
<reference evidence="3 4" key="1">
    <citation type="journal article" date="2012" name="J. Bacteriol.">
        <title>Genome Sequence of the Pattern-Forming Social Bacterium Paenibacillus dendritiformis C454 Chiral Morphotype.</title>
        <authorList>
            <person name="Sirota-Madi A."/>
            <person name="Olender T."/>
            <person name="Helman Y."/>
            <person name="Brainis I."/>
            <person name="Finkelshtein A."/>
            <person name="Roth D."/>
            <person name="Hagai E."/>
            <person name="Leshkowitz D."/>
            <person name="Brodsky L."/>
            <person name="Galatenko V."/>
            <person name="Nikolaev V."/>
            <person name="Gutnick D.L."/>
            <person name="Lancet D."/>
            <person name="Ben-Jacob E."/>
        </authorList>
    </citation>
    <scope>NUCLEOTIDE SEQUENCE [LARGE SCALE GENOMIC DNA]</scope>
    <source>
        <strain evidence="3 4">C454</strain>
    </source>
</reference>
<comment type="similarity">
    <text evidence="1">Belongs to the TolB family.</text>
</comment>
<evidence type="ECO:0000256" key="1">
    <source>
        <dbReference type="ARBA" id="ARBA00009820"/>
    </source>
</evidence>
<sequence>MKNRLIALIVFAFVCSCFPATIRAEHGTERQAAAAFIRGNDLWIAIGPEEKQLTRGEYIRSPRWSHDGSWLAFLKGKEEKEVWLYHAATGKMRQAGQGHNVQWSPSRSVLAFQSQEARRTLYVIDAGVQREPQRIADHVGNFSWKPDGASLLYSVEARLLPDGTWSDIELYTVTVTPGQEAPRQLFYTITSQSQDIFAITTSRFKWSADGKWIAFIAVPTASLSADSNTLCLLSADARTFLKAGQMLNYEEWFQWGPQGSTLAYIEGYGREATSNKRLTVLTGMPSLLQKSYTPSGYADRDLAWLDNYNLVAARSKEAAWSGDQSERPLPSLVLVNLGGGRQPQLTRPPRNVGDFFPVLLREGGRLAWIRTDRSKAHVMLAQPDGRRPVQWIRNLTVPAGYYEHWSWSEVIDFRG</sequence>
<dbReference type="SUPFAM" id="SSF82171">
    <property type="entry name" value="DPP6 N-terminal domain-like"/>
    <property type="match status" value="1"/>
</dbReference>
<name>H3SIA5_9BACL</name>
<evidence type="ECO:0000313" key="4">
    <source>
        <dbReference type="Proteomes" id="UP000003900"/>
    </source>
</evidence>
<gene>
    <name evidence="3" type="ORF">PDENDC454_16368</name>
</gene>
<dbReference type="Proteomes" id="UP000003900">
    <property type="component" value="Unassembled WGS sequence"/>
</dbReference>
<proteinExistence type="inferred from homology"/>
<dbReference type="PANTHER" id="PTHR36842">
    <property type="entry name" value="PROTEIN TOLB HOMOLOG"/>
    <property type="match status" value="1"/>
</dbReference>
<feature type="signal peptide" evidence="2">
    <location>
        <begin position="1"/>
        <end position="19"/>
    </location>
</feature>
<keyword evidence="2" id="KW-0732">Signal</keyword>
<dbReference type="Gene3D" id="2.120.10.30">
    <property type="entry name" value="TolB, C-terminal domain"/>
    <property type="match status" value="2"/>
</dbReference>
<evidence type="ECO:0008006" key="5">
    <source>
        <dbReference type="Google" id="ProtNLM"/>
    </source>
</evidence>
<feature type="chain" id="PRO_5038417666" description="Translocation protein TolB" evidence="2">
    <location>
        <begin position="20"/>
        <end position="415"/>
    </location>
</feature>
<dbReference type="Pfam" id="PF07676">
    <property type="entry name" value="PD40"/>
    <property type="match status" value="1"/>
</dbReference>
<dbReference type="PATRIC" id="fig|1131935.3.peg.3411"/>